<dbReference type="EMBL" id="FP476056">
    <property type="protein sequence ID" value="CAZ95730.1"/>
    <property type="molecule type" value="Genomic_DNA"/>
</dbReference>
<proteinExistence type="predicted"/>
<keyword evidence="2" id="KW-1185">Reference proteome</keyword>
<dbReference type="AlphaFoldDB" id="G0L4I6"/>
<sequence length="50" mass="6066">MKYNKCVNIERNTEVTESHKKYRILYFMGYPWRTAFRFPTLRLGEPVIPA</sequence>
<dbReference type="HOGENOM" id="CLU_3124441_0_0_10"/>
<dbReference type="KEGG" id="zga:ZOBELLIA_1676"/>
<evidence type="ECO:0000313" key="2">
    <source>
        <dbReference type="Proteomes" id="UP000008898"/>
    </source>
</evidence>
<gene>
    <name evidence="1" type="ordered locus">zobellia_1676</name>
</gene>
<protein>
    <submittedName>
        <fullName evidence="1">Uncharacterized protein</fullName>
    </submittedName>
</protein>
<evidence type="ECO:0000313" key="1">
    <source>
        <dbReference type="EMBL" id="CAZ95730.1"/>
    </source>
</evidence>
<accession>G0L4I6</accession>
<reference evidence="1 2" key="2">
    <citation type="journal article" date="2012" name="Environ. Microbiol.">
        <title>Characterization of the first alginolytic operons in a marine bacterium: from their emergence in marine Flavobacteriia to their independent transfers to marine Proteobacteria and human gut Bacteroides.</title>
        <authorList>
            <person name="Thomas F."/>
            <person name="Barbeyron T."/>
            <person name="Tonon T."/>
            <person name="Genicot S."/>
            <person name="Czjzek M."/>
            <person name="Michel G."/>
        </authorList>
    </citation>
    <scope>NUCLEOTIDE SEQUENCE [LARGE SCALE GENOMIC DNA]</scope>
    <source>
        <strain evidence="2">DSM 12802 / CCUG 47099 / CIP 106680 / NCIMB 13871 / Dsij</strain>
    </source>
</reference>
<organism evidence="1 2">
    <name type="scientific">Zobellia galactanivorans (strain DSM 12802 / CCUG 47099 / CIP 106680 / NCIMB 13871 / Dsij)</name>
    <dbReference type="NCBI Taxonomy" id="63186"/>
    <lineage>
        <taxon>Bacteria</taxon>
        <taxon>Pseudomonadati</taxon>
        <taxon>Bacteroidota</taxon>
        <taxon>Flavobacteriia</taxon>
        <taxon>Flavobacteriales</taxon>
        <taxon>Flavobacteriaceae</taxon>
        <taxon>Zobellia</taxon>
    </lineage>
</organism>
<reference evidence="2" key="1">
    <citation type="submission" date="2009-07" db="EMBL/GenBank/DDBJ databases">
        <title>Complete genome sequence of Zobellia galactanivorans Dsij.</title>
        <authorList>
            <consortium name="Genoscope - CEA"/>
        </authorList>
    </citation>
    <scope>NUCLEOTIDE SEQUENCE [LARGE SCALE GENOMIC DNA]</scope>
    <source>
        <strain evidence="2">DSM 12802 / CCUG 47099 / CIP 106680 / NCIMB 13871 / Dsij</strain>
    </source>
</reference>
<name>G0L4I6_ZOBGA</name>
<dbReference type="Proteomes" id="UP000008898">
    <property type="component" value="Chromosome"/>
</dbReference>